<keyword evidence="3" id="KW-0862">Zinc</keyword>
<dbReference type="InterPro" id="IPR011057">
    <property type="entry name" value="Mss4-like_sf"/>
</dbReference>
<proteinExistence type="inferred from homology"/>
<keyword evidence="7" id="KW-1185">Reference proteome</keyword>
<comment type="similarity">
    <text evidence="1">Belongs to the Gfa family.</text>
</comment>
<evidence type="ECO:0000259" key="5">
    <source>
        <dbReference type="PROSITE" id="PS51891"/>
    </source>
</evidence>
<name>A0A8K0T284_9HYPO</name>
<dbReference type="OrthoDB" id="428768at2759"/>
<comment type="caution">
    <text evidence="6">The sequence shown here is derived from an EMBL/GenBank/DDBJ whole genome shotgun (WGS) entry which is preliminary data.</text>
</comment>
<dbReference type="GO" id="GO:0016846">
    <property type="term" value="F:carbon-sulfur lyase activity"/>
    <property type="evidence" value="ECO:0007669"/>
    <property type="project" value="InterPro"/>
</dbReference>
<dbReference type="EMBL" id="JAGPNK010000003">
    <property type="protein sequence ID" value="KAH7324268.1"/>
    <property type="molecule type" value="Genomic_DNA"/>
</dbReference>
<keyword evidence="4" id="KW-0456">Lyase</keyword>
<evidence type="ECO:0000256" key="2">
    <source>
        <dbReference type="ARBA" id="ARBA00022723"/>
    </source>
</evidence>
<gene>
    <name evidence="6" type="ORF">B0I35DRAFT_423821</name>
</gene>
<dbReference type="Gene3D" id="3.90.1590.10">
    <property type="entry name" value="glutathione-dependent formaldehyde- activating enzyme (gfa)"/>
    <property type="match status" value="1"/>
</dbReference>
<dbReference type="PANTHER" id="PTHR33337">
    <property type="entry name" value="GFA DOMAIN-CONTAINING PROTEIN"/>
    <property type="match status" value="1"/>
</dbReference>
<evidence type="ECO:0000313" key="7">
    <source>
        <dbReference type="Proteomes" id="UP000813444"/>
    </source>
</evidence>
<keyword evidence="2" id="KW-0479">Metal-binding</keyword>
<reference evidence="6" key="1">
    <citation type="journal article" date="2021" name="Nat. Commun.">
        <title>Genetic determinants of endophytism in the Arabidopsis root mycobiome.</title>
        <authorList>
            <person name="Mesny F."/>
            <person name="Miyauchi S."/>
            <person name="Thiergart T."/>
            <person name="Pickel B."/>
            <person name="Atanasova L."/>
            <person name="Karlsson M."/>
            <person name="Huettel B."/>
            <person name="Barry K.W."/>
            <person name="Haridas S."/>
            <person name="Chen C."/>
            <person name="Bauer D."/>
            <person name="Andreopoulos W."/>
            <person name="Pangilinan J."/>
            <person name="LaButti K."/>
            <person name="Riley R."/>
            <person name="Lipzen A."/>
            <person name="Clum A."/>
            <person name="Drula E."/>
            <person name="Henrissat B."/>
            <person name="Kohler A."/>
            <person name="Grigoriev I.V."/>
            <person name="Martin F.M."/>
            <person name="Hacquard S."/>
        </authorList>
    </citation>
    <scope>NUCLEOTIDE SEQUENCE</scope>
    <source>
        <strain evidence="6">MPI-CAGE-CH-0235</strain>
    </source>
</reference>
<dbReference type="Proteomes" id="UP000813444">
    <property type="component" value="Unassembled WGS sequence"/>
</dbReference>
<accession>A0A8K0T284</accession>
<dbReference type="AlphaFoldDB" id="A0A8K0T284"/>
<dbReference type="PROSITE" id="PS51891">
    <property type="entry name" value="CENP_V_GFA"/>
    <property type="match status" value="1"/>
</dbReference>
<dbReference type="GO" id="GO:0046872">
    <property type="term" value="F:metal ion binding"/>
    <property type="evidence" value="ECO:0007669"/>
    <property type="project" value="UniProtKB-KW"/>
</dbReference>
<evidence type="ECO:0000256" key="1">
    <source>
        <dbReference type="ARBA" id="ARBA00005495"/>
    </source>
</evidence>
<feature type="domain" description="CENP-V/GFA" evidence="5">
    <location>
        <begin position="24"/>
        <end position="142"/>
    </location>
</feature>
<dbReference type="Pfam" id="PF04828">
    <property type="entry name" value="GFA"/>
    <property type="match status" value="1"/>
</dbReference>
<protein>
    <submittedName>
        <fullName evidence="6">Mss4-like protein</fullName>
    </submittedName>
</protein>
<dbReference type="PANTHER" id="PTHR33337:SF8">
    <property type="entry name" value="CENP-V_GFA DOMAIN-CONTAINING PROTEIN"/>
    <property type="match status" value="1"/>
</dbReference>
<dbReference type="SUPFAM" id="SSF51316">
    <property type="entry name" value="Mss4-like"/>
    <property type="match status" value="1"/>
</dbReference>
<organism evidence="6 7">
    <name type="scientific">Stachybotrys elegans</name>
    <dbReference type="NCBI Taxonomy" id="80388"/>
    <lineage>
        <taxon>Eukaryota</taxon>
        <taxon>Fungi</taxon>
        <taxon>Dikarya</taxon>
        <taxon>Ascomycota</taxon>
        <taxon>Pezizomycotina</taxon>
        <taxon>Sordariomycetes</taxon>
        <taxon>Hypocreomycetidae</taxon>
        <taxon>Hypocreales</taxon>
        <taxon>Stachybotryaceae</taxon>
        <taxon>Stachybotrys</taxon>
    </lineage>
</organism>
<dbReference type="InterPro" id="IPR006913">
    <property type="entry name" value="CENP-V/GFA"/>
</dbReference>
<evidence type="ECO:0000256" key="3">
    <source>
        <dbReference type="ARBA" id="ARBA00022833"/>
    </source>
</evidence>
<evidence type="ECO:0000313" key="6">
    <source>
        <dbReference type="EMBL" id="KAH7324268.1"/>
    </source>
</evidence>
<evidence type="ECO:0000256" key="4">
    <source>
        <dbReference type="ARBA" id="ARBA00023239"/>
    </source>
</evidence>
<sequence length="168" mass="18776">MASENQNFPLAGLARDGWSTDDEATATCLCGAIQVSFPVSGEGFVNAFVCHCANCRKITASMFASNFVIKKTHLKWVRGRENLKEFTQSETIRRGNDMTNSFCSTCGGLMWRYSSGNPDIFFMRIGTVDDFHLHETKLRPQVEIFTEGRVAWLDAIEGVEQVHGMPNI</sequence>